<dbReference type="InterPro" id="IPR002347">
    <property type="entry name" value="SDR_fam"/>
</dbReference>
<dbReference type="CDD" id="cd05374">
    <property type="entry name" value="17beta-HSD-like_SDR_c"/>
    <property type="match status" value="1"/>
</dbReference>
<dbReference type="AlphaFoldDB" id="A0A926N8G0"/>
<evidence type="ECO:0000256" key="3">
    <source>
        <dbReference type="RuleBase" id="RU000363"/>
    </source>
</evidence>
<accession>A0A926N8G0</accession>
<dbReference type="Gene3D" id="3.40.50.720">
    <property type="entry name" value="NAD(P)-binding Rossmann-like Domain"/>
    <property type="match status" value="1"/>
</dbReference>
<evidence type="ECO:0000313" key="5">
    <source>
        <dbReference type="Proteomes" id="UP000661691"/>
    </source>
</evidence>
<sequence length="284" mass="31553">MKKQVAVVTGTSSGVGLALSEALAQSGWKVYATMRNLDRGEAVRDLQDKGLDIECLQLDVQLQESVDHAISAIMKQEETIDLLVNNAGIGYIRTTEQATEEAYKNVFDINVFGVIRCTKAVLPHMRERKQGRVVTISSIGGLVGQPFNEIYCATKFAVEGYFESLATYVTPEFGIEFMIVEPAGISSAFANHVMKQVSESGGFYKDEYEPLLNAYLGSREHFPPEIMQTSEQVAEVVVKQLSAHPLPLRMRTSAWAEDFCRYKTASDPTGLIQTKEVQQLMLRK</sequence>
<dbReference type="PRINTS" id="PR00080">
    <property type="entry name" value="SDRFAMILY"/>
</dbReference>
<dbReference type="PANTHER" id="PTHR43976">
    <property type="entry name" value="SHORT CHAIN DEHYDROGENASE"/>
    <property type="match status" value="1"/>
</dbReference>
<dbReference type="PANTHER" id="PTHR43976:SF16">
    <property type="entry name" value="SHORT-CHAIN DEHYDROGENASE_REDUCTASE FAMILY PROTEIN"/>
    <property type="match status" value="1"/>
</dbReference>
<dbReference type="InterPro" id="IPR020904">
    <property type="entry name" value="Sc_DH/Rdtase_CS"/>
</dbReference>
<name>A0A926N8G0_9BACL</name>
<evidence type="ECO:0000256" key="2">
    <source>
        <dbReference type="ARBA" id="ARBA00023002"/>
    </source>
</evidence>
<dbReference type="PRINTS" id="PR00081">
    <property type="entry name" value="GDHRDH"/>
</dbReference>
<proteinExistence type="inferred from homology"/>
<dbReference type="Pfam" id="PF00106">
    <property type="entry name" value="adh_short"/>
    <property type="match status" value="1"/>
</dbReference>
<comment type="similarity">
    <text evidence="1 3">Belongs to the short-chain dehydrogenases/reductases (SDR) family.</text>
</comment>
<dbReference type="PROSITE" id="PS00061">
    <property type="entry name" value="ADH_SHORT"/>
    <property type="match status" value="1"/>
</dbReference>
<dbReference type="InterPro" id="IPR036291">
    <property type="entry name" value="NAD(P)-bd_dom_sf"/>
</dbReference>
<dbReference type="SUPFAM" id="SSF51735">
    <property type="entry name" value="NAD(P)-binding Rossmann-fold domains"/>
    <property type="match status" value="1"/>
</dbReference>
<protein>
    <submittedName>
        <fullName evidence="4">SDR family oxidoreductase</fullName>
    </submittedName>
</protein>
<keyword evidence="5" id="KW-1185">Reference proteome</keyword>
<keyword evidence="2" id="KW-0560">Oxidoreductase</keyword>
<gene>
    <name evidence="4" type="ORF">IC620_06720</name>
</gene>
<comment type="caution">
    <text evidence="4">The sequence shown here is derived from an EMBL/GenBank/DDBJ whole genome shotgun (WGS) entry which is preliminary data.</text>
</comment>
<reference evidence="4" key="1">
    <citation type="submission" date="2020-09" db="EMBL/GenBank/DDBJ databases">
        <title>A novel bacterium of genus Hazenella, isolated from South China Sea.</title>
        <authorList>
            <person name="Huang H."/>
            <person name="Mo K."/>
            <person name="Hu Y."/>
        </authorList>
    </citation>
    <scope>NUCLEOTIDE SEQUENCE</scope>
    <source>
        <strain evidence="4">IB182357</strain>
    </source>
</reference>
<dbReference type="RefSeq" id="WP_191141839.1">
    <property type="nucleotide sequence ID" value="NZ_JACXAH010000008.1"/>
</dbReference>
<evidence type="ECO:0000313" key="4">
    <source>
        <dbReference type="EMBL" id="MBD1372051.1"/>
    </source>
</evidence>
<organism evidence="4 5">
    <name type="scientific">Polycladospora coralii</name>
    <dbReference type="NCBI Taxonomy" id="2771432"/>
    <lineage>
        <taxon>Bacteria</taxon>
        <taxon>Bacillati</taxon>
        <taxon>Bacillota</taxon>
        <taxon>Bacilli</taxon>
        <taxon>Bacillales</taxon>
        <taxon>Thermoactinomycetaceae</taxon>
        <taxon>Polycladospora</taxon>
    </lineage>
</organism>
<dbReference type="GO" id="GO:0016491">
    <property type="term" value="F:oxidoreductase activity"/>
    <property type="evidence" value="ECO:0007669"/>
    <property type="project" value="UniProtKB-KW"/>
</dbReference>
<dbReference type="Proteomes" id="UP000661691">
    <property type="component" value="Unassembled WGS sequence"/>
</dbReference>
<dbReference type="EMBL" id="JACXAH010000008">
    <property type="protein sequence ID" value="MBD1372051.1"/>
    <property type="molecule type" value="Genomic_DNA"/>
</dbReference>
<dbReference type="InterPro" id="IPR051911">
    <property type="entry name" value="SDR_oxidoreductase"/>
</dbReference>
<evidence type="ECO:0000256" key="1">
    <source>
        <dbReference type="ARBA" id="ARBA00006484"/>
    </source>
</evidence>